<dbReference type="EMBL" id="JAINUF010000015">
    <property type="protein sequence ID" value="KAJ8341324.1"/>
    <property type="molecule type" value="Genomic_DNA"/>
</dbReference>
<organism evidence="2 3">
    <name type="scientific">Synaphobranchus kaupii</name>
    <name type="common">Kaup's arrowtooth eel</name>
    <dbReference type="NCBI Taxonomy" id="118154"/>
    <lineage>
        <taxon>Eukaryota</taxon>
        <taxon>Metazoa</taxon>
        <taxon>Chordata</taxon>
        <taxon>Craniata</taxon>
        <taxon>Vertebrata</taxon>
        <taxon>Euteleostomi</taxon>
        <taxon>Actinopterygii</taxon>
        <taxon>Neopterygii</taxon>
        <taxon>Teleostei</taxon>
        <taxon>Anguilliformes</taxon>
        <taxon>Synaphobranchidae</taxon>
        <taxon>Synaphobranchus</taxon>
    </lineage>
</organism>
<accession>A0A9Q1IJ26</accession>
<reference evidence="2" key="1">
    <citation type="journal article" date="2023" name="Science">
        <title>Genome structures resolve the early diversification of teleost fishes.</title>
        <authorList>
            <person name="Parey E."/>
            <person name="Louis A."/>
            <person name="Montfort J."/>
            <person name="Bouchez O."/>
            <person name="Roques C."/>
            <person name="Iampietro C."/>
            <person name="Lluch J."/>
            <person name="Castinel A."/>
            <person name="Donnadieu C."/>
            <person name="Desvignes T."/>
            <person name="Floi Bucao C."/>
            <person name="Jouanno E."/>
            <person name="Wen M."/>
            <person name="Mejri S."/>
            <person name="Dirks R."/>
            <person name="Jansen H."/>
            <person name="Henkel C."/>
            <person name="Chen W.J."/>
            <person name="Zahm M."/>
            <person name="Cabau C."/>
            <person name="Klopp C."/>
            <person name="Thompson A.W."/>
            <person name="Robinson-Rechavi M."/>
            <person name="Braasch I."/>
            <person name="Lecointre G."/>
            <person name="Bobe J."/>
            <person name="Postlethwait J.H."/>
            <person name="Berthelot C."/>
            <person name="Roest Crollius H."/>
            <person name="Guiguen Y."/>
        </authorList>
    </citation>
    <scope>NUCLEOTIDE SEQUENCE</scope>
    <source>
        <strain evidence="2">WJC10195</strain>
    </source>
</reference>
<evidence type="ECO:0000313" key="3">
    <source>
        <dbReference type="Proteomes" id="UP001152622"/>
    </source>
</evidence>
<proteinExistence type="predicted"/>
<name>A0A9Q1IJ26_SYNKA</name>
<evidence type="ECO:0000256" key="1">
    <source>
        <dbReference type="SAM" id="MobiDB-lite"/>
    </source>
</evidence>
<protein>
    <submittedName>
        <fullName evidence="2">Uncharacterized protein</fullName>
    </submittedName>
</protein>
<sequence length="122" mass="13484">MVEAVCDLSRREPANGRRRRGIAPTVSPFRASPVWARYEPECARSTEDCVRAAGPVRSQTSVSYPACPQRRSEGNTRAAGSVSPRPPLPAPDPYRVLRFTRSCGISHSLLQHRFAGLCYNTK</sequence>
<feature type="region of interest" description="Disordered" evidence="1">
    <location>
        <begin position="60"/>
        <end position="91"/>
    </location>
</feature>
<dbReference type="AlphaFoldDB" id="A0A9Q1IJ26"/>
<keyword evidence="3" id="KW-1185">Reference proteome</keyword>
<dbReference type="Proteomes" id="UP001152622">
    <property type="component" value="Chromosome 15"/>
</dbReference>
<evidence type="ECO:0000313" key="2">
    <source>
        <dbReference type="EMBL" id="KAJ8341324.1"/>
    </source>
</evidence>
<feature type="region of interest" description="Disordered" evidence="1">
    <location>
        <begin position="1"/>
        <end position="21"/>
    </location>
</feature>
<comment type="caution">
    <text evidence="2">The sequence shown here is derived from an EMBL/GenBank/DDBJ whole genome shotgun (WGS) entry which is preliminary data.</text>
</comment>
<gene>
    <name evidence="2" type="ORF">SKAU_G00336150</name>
</gene>